<dbReference type="Proteomes" id="UP001049176">
    <property type="component" value="Chromosome 5"/>
</dbReference>
<proteinExistence type="predicted"/>
<feature type="region of interest" description="Disordered" evidence="1">
    <location>
        <begin position="38"/>
        <end position="106"/>
    </location>
</feature>
<protein>
    <submittedName>
        <fullName evidence="2">Uncharacterized protein</fullName>
    </submittedName>
</protein>
<dbReference type="EMBL" id="CM032185">
    <property type="protein sequence ID" value="KAG7093080.1"/>
    <property type="molecule type" value="Genomic_DNA"/>
</dbReference>
<feature type="compositionally biased region" description="Polar residues" evidence="1">
    <location>
        <begin position="246"/>
        <end position="258"/>
    </location>
</feature>
<feature type="compositionally biased region" description="Low complexity" evidence="1">
    <location>
        <begin position="126"/>
        <end position="189"/>
    </location>
</feature>
<organism evidence="2 3">
    <name type="scientific">Marasmius oreades</name>
    <name type="common">fairy-ring Marasmius</name>
    <dbReference type="NCBI Taxonomy" id="181124"/>
    <lineage>
        <taxon>Eukaryota</taxon>
        <taxon>Fungi</taxon>
        <taxon>Dikarya</taxon>
        <taxon>Basidiomycota</taxon>
        <taxon>Agaricomycotina</taxon>
        <taxon>Agaricomycetes</taxon>
        <taxon>Agaricomycetidae</taxon>
        <taxon>Agaricales</taxon>
        <taxon>Marasmiineae</taxon>
        <taxon>Marasmiaceae</taxon>
        <taxon>Marasmius</taxon>
    </lineage>
</organism>
<feature type="region of interest" description="Disordered" evidence="1">
    <location>
        <begin position="1"/>
        <end position="22"/>
    </location>
</feature>
<dbReference type="GeneID" id="66078444"/>
<evidence type="ECO:0000313" key="2">
    <source>
        <dbReference type="EMBL" id="KAG7093080.1"/>
    </source>
</evidence>
<keyword evidence="3" id="KW-1185">Reference proteome</keyword>
<feature type="compositionally biased region" description="Basic residues" evidence="1">
    <location>
        <begin position="8"/>
        <end position="22"/>
    </location>
</feature>
<evidence type="ECO:0000313" key="3">
    <source>
        <dbReference type="Proteomes" id="UP001049176"/>
    </source>
</evidence>
<dbReference type="KEGG" id="more:E1B28_009368"/>
<evidence type="ECO:0000256" key="1">
    <source>
        <dbReference type="SAM" id="MobiDB-lite"/>
    </source>
</evidence>
<feature type="compositionally biased region" description="Basic and acidic residues" evidence="1">
    <location>
        <begin position="212"/>
        <end position="222"/>
    </location>
</feature>
<accession>A0A9P7UTC8</accession>
<feature type="region of interest" description="Disordered" evidence="1">
    <location>
        <begin position="123"/>
        <end position="258"/>
    </location>
</feature>
<feature type="compositionally biased region" description="Basic and acidic residues" evidence="1">
    <location>
        <begin position="52"/>
        <end position="67"/>
    </location>
</feature>
<feature type="compositionally biased region" description="Low complexity" evidence="1">
    <location>
        <begin position="69"/>
        <end position="81"/>
    </location>
</feature>
<reference evidence="2" key="1">
    <citation type="journal article" date="2021" name="Genome Biol. Evol.">
        <title>The assembled and annotated genome of the fairy-ring fungus Marasmius oreades.</title>
        <authorList>
            <person name="Hiltunen M."/>
            <person name="Ament-Velasquez S.L."/>
            <person name="Johannesson H."/>
        </authorList>
    </citation>
    <scope>NUCLEOTIDE SEQUENCE</scope>
    <source>
        <strain evidence="2">03SP1</strain>
    </source>
</reference>
<dbReference type="OrthoDB" id="3021720at2759"/>
<gene>
    <name evidence="2" type="ORF">E1B28_009368</name>
</gene>
<name>A0A9P7UTC8_9AGAR</name>
<sequence>MSCEPSSSKHHHHSHHLHVHRRRHISYDDHEVSMLLDPAYTRPRSSSSQTRVYKDHRGDLHDPDYRHFPSTSTYPTSSSSSRRSKRVNSGASSIARPSWESGLGEGMDDEEFEAYYNDGEDIDAHYSSSRLPTRSYSPRYSSRTSPSYIPYSPSSTSSSTSSSPSSFTSTLSDSDLSYYPSSTPTTSSSCPTHKFTKRLLSRNTHSHTHRSSFVEEHVHPSEVDSVSEDQEDSISLPEESEREMSASPTGSLVSTSDAMRKQWQATKLSVQFGVFRAQRKVKQALAGKR</sequence>
<dbReference type="AlphaFoldDB" id="A0A9P7UTC8"/>
<dbReference type="RefSeq" id="XP_043009550.1">
    <property type="nucleotide sequence ID" value="XM_043154259.1"/>
</dbReference>
<comment type="caution">
    <text evidence="2">The sequence shown here is derived from an EMBL/GenBank/DDBJ whole genome shotgun (WGS) entry which is preliminary data.</text>
</comment>
<feature type="compositionally biased region" description="Basic residues" evidence="1">
    <location>
        <begin position="194"/>
        <end position="210"/>
    </location>
</feature>